<accession>A0ABV3PPP3</accession>
<gene>
    <name evidence="1" type="ORF">ABXS05_17935</name>
</gene>
<comment type="caution">
    <text evidence="1">The sequence shown here is derived from an EMBL/GenBank/DDBJ whole genome shotgun (WGS) entry which is preliminary data.</text>
</comment>
<evidence type="ECO:0000313" key="2">
    <source>
        <dbReference type="Proteomes" id="UP001555786"/>
    </source>
</evidence>
<keyword evidence="2" id="KW-1185">Reference proteome</keyword>
<reference evidence="1 2" key="1">
    <citation type="submission" date="2024-07" db="EMBL/GenBank/DDBJ databases">
        <title>Description of Labrys sedimenti sp. nov., isolated from a diclofenac-degrading enrichment culture.</title>
        <authorList>
            <person name="Tancsics A."/>
            <person name="Csepanyi A."/>
        </authorList>
    </citation>
    <scope>NUCLEOTIDE SEQUENCE [LARGE SCALE GENOMIC DNA]</scope>
    <source>
        <strain evidence="1 2">LMG 23578</strain>
    </source>
</reference>
<dbReference type="Proteomes" id="UP001555786">
    <property type="component" value="Unassembled WGS sequence"/>
</dbReference>
<sequence length="199" mass="22630">MQTSFFGTDVDAVQVLRWLYDIPEMRFFENHSRPDQPNRWFETWDKTLAYFEGGRSSLAAWPQNVGGVPFLEQITFALDTQRQLDAKGRSVLHSPALIRIIRNSDQNGCLAATNITCWNEKGVRQRSMFSEDIIDSVDWKAFGSIERGIQRKVKTSSPAKLGSTPIMPDAFQHLEAGQIKLWGWGIECDGQSPHIEKGR</sequence>
<evidence type="ECO:0000313" key="1">
    <source>
        <dbReference type="EMBL" id="MEW9307438.1"/>
    </source>
</evidence>
<name>A0ABV3PPP3_9HYPH</name>
<dbReference type="EMBL" id="JBFNQD010000005">
    <property type="protein sequence ID" value="MEW9307438.1"/>
    <property type="molecule type" value="Genomic_DNA"/>
</dbReference>
<protein>
    <submittedName>
        <fullName evidence="1">Uncharacterized protein</fullName>
    </submittedName>
</protein>
<proteinExistence type="predicted"/>
<dbReference type="RefSeq" id="WP_367624874.1">
    <property type="nucleotide sequence ID" value="NZ_JBFNQD010000005.1"/>
</dbReference>
<organism evidence="1 2">
    <name type="scientific">Labrys neptuniae</name>
    <dbReference type="NCBI Taxonomy" id="376174"/>
    <lineage>
        <taxon>Bacteria</taxon>
        <taxon>Pseudomonadati</taxon>
        <taxon>Pseudomonadota</taxon>
        <taxon>Alphaproteobacteria</taxon>
        <taxon>Hyphomicrobiales</taxon>
        <taxon>Xanthobacteraceae</taxon>
        <taxon>Labrys</taxon>
    </lineage>
</organism>